<comment type="caution">
    <text evidence="1">The sequence shown here is derived from an EMBL/GenBank/DDBJ whole genome shotgun (WGS) entry which is preliminary data.</text>
</comment>
<gene>
    <name evidence="1" type="ORF">BpHYR1_015425</name>
</gene>
<accession>A0A3M7P5T5</accession>
<dbReference type="EMBL" id="REGN01013010">
    <property type="protein sequence ID" value="RMZ94491.1"/>
    <property type="molecule type" value="Genomic_DNA"/>
</dbReference>
<keyword evidence="2" id="KW-1185">Reference proteome</keyword>
<organism evidence="1 2">
    <name type="scientific">Brachionus plicatilis</name>
    <name type="common">Marine rotifer</name>
    <name type="synonym">Brachionus muelleri</name>
    <dbReference type="NCBI Taxonomy" id="10195"/>
    <lineage>
        <taxon>Eukaryota</taxon>
        <taxon>Metazoa</taxon>
        <taxon>Spiralia</taxon>
        <taxon>Gnathifera</taxon>
        <taxon>Rotifera</taxon>
        <taxon>Eurotatoria</taxon>
        <taxon>Monogononta</taxon>
        <taxon>Pseudotrocha</taxon>
        <taxon>Ploima</taxon>
        <taxon>Brachionidae</taxon>
        <taxon>Brachionus</taxon>
    </lineage>
</organism>
<reference evidence="1 2" key="1">
    <citation type="journal article" date="2018" name="Sci. Rep.">
        <title>Genomic signatures of local adaptation to the degree of environmental predictability in rotifers.</title>
        <authorList>
            <person name="Franch-Gras L."/>
            <person name="Hahn C."/>
            <person name="Garcia-Roger E.M."/>
            <person name="Carmona M.J."/>
            <person name="Serra M."/>
            <person name="Gomez A."/>
        </authorList>
    </citation>
    <scope>NUCLEOTIDE SEQUENCE [LARGE SCALE GENOMIC DNA]</scope>
    <source>
        <strain evidence="1">HYR1</strain>
    </source>
</reference>
<evidence type="ECO:0000313" key="1">
    <source>
        <dbReference type="EMBL" id="RMZ94491.1"/>
    </source>
</evidence>
<dbReference type="AlphaFoldDB" id="A0A3M7P5T5"/>
<evidence type="ECO:0000313" key="2">
    <source>
        <dbReference type="Proteomes" id="UP000276133"/>
    </source>
</evidence>
<protein>
    <submittedName>
        <fullName evidence="1">Uncharacterized protein</fullName>
    </submittedName>
</protein>
<proteinExistence type="predicted"/>
<sequence>MLKRLYLNRSIFIVLKFHKTRCVNQSLNDIKKNSNVTHFFFYSYLRFYLKNQNLSILNYSAFLKLLDNDIHMNSFN</sequence>
<dbReference type="Proteomes" id="UP000276133">
    <property type="component" value="Unassembled WGS sequence"/>
</dbReference>
<name>A0A3M7P5T5_BRAPC</name>